<name>I0IQC6_LEPFC</name>
<dbReference type="InterPro" id="IPR035644">
    <property type="entry name" value="MraZ_C"/>
</dbReference>
<reference evidence="10" key="2">
    <citation type="submission" date="2012-03" db="EMBL/GenBank/DDBJ databases">
        <title>The complete genome sequence of the pioneer microbe on fresh volcanic deposit, Leptospirillum ferrooxidans strain C2-3.</title>
        <authorList>
            <person name="Fujimura R."/>
            <person name="Sato Y."/>
            <person name="Nishizawa T."/>
            <person name="Nanba K."/>
            <person name="Oshima K."/>
            <person name="Hattori M."/>
            <person name="Kamijo T."/>
            <person name="Ohta H."/>
        </authorList>
    </citation>
    <scope>NUCLEOTIDE SEQUENCE [LARGE SCALE GENOMIC DNA]</scope>
    <source>
        <strain evidence="10">C2-3</strain>
    </source>
</reference>
<organism evidence="9 10">
    <name type="scientific">Leptospirillum ferrooxidans (strain C2-3)</name>
    <dbReference type="NCBI Taxonomy" id="1162668"/>
    <lineage>
        <taxon>Bacteria</taxon>
        <taxon>Pseudomonadati</taxon>
        <taxon>Nitrospirota</taxon>
        <taxon>Nitrospiria</taxon>
        <taxon>Nitrospirales</taxon>
        <taxon>Nitrospiraceae</taxon>
        <taxon>Leptospirillum</taxon>
    </lineage>
</organism>
<dbReference type="NCBIfam" id="TIGR00242">
    <property type="entry name" value="division/cell wall cluster transcriptional repressor MraZ"/>
    <property type="match status" value="1"/>
</dbReference>
<keyword evidence="6 7" id="KW-0804">Transcription</keyword>
<dbReference type="KEGG" id="lfc:LFE_1796"/>
<dbReference type="GO" id="GO:0005737">
    <property type="term" value="C:cytoplasm"/>
    <property type="evidence" value="ECO:0007669"/>
    <property type="project" value="UniProtKB-UniRule"/>
</dbReference>
<keyword evidence="3" id="KW-0677">Repeat</keyword>
<dbReference type="AlphaFoldDB" id="I0IQC6"/>
<accession>I0IQC6</accession>
<dbReference type="GO" id="GO:0009295">
    <property type="term" value="C:nucleoid"/>
    <property type="evidence" value="ECO:0007669"/>
    <property type="project" value="UniProtKB-SubCell"/>
</dbReference>
<dbReference type="InterPro" id="IPR003444">
    <property type="entry name" value="MraZ"/>
</dbReference>
<sequence>MSLFRGRYQHALDDKGRVAIPGRYRDVLDETGGDSTLIVTAEPDECLSVYPLAVWTELEKKIMNLPQMNPDLKTYLRFVVGFATECVPDRQGRILLPAPLREFAHLERDIWFVGVLDKFEIWNGDRLMEVTGKDRIRSVSQSLTGLF</sequence>
<keyword evidence="4 7" id="KW-0805">Transcription regulation</keyword>
<dbReference type="eggNOG" id="COG2001">
    <property type="taxonomic scope" value="Bacteria"/>
</dbReference>
<feature type="domain" description="SpoVT-AbrB" evidence="8">
    <location>
        <begin position="7"/>
        <end position="54"/>
    </location>
</feature>
<protein>
    <recommendedName>
        <fullName evidence="1 7">Transcriptional regulator MraZ</fullName>
    </recommendedName>
</protein>
<keyword evidence="10" id="KW-1185">Reference proteome</keyword>
<dbReference type="InterPro" id="IPR020603">
    <property type="entry name" value="MraZ_dom"/>
</dbReference>
<dbReference type="Gene3D" id="3.40.1550.20">
    <property type="entry name" value="Transcriptional regulator MraZ domain"/>
    <property type="match status" value="1"/>
</dbReference>
<dbReference type="EMBL" id="AP012342">
    <property type="protein sequence ID" value="BAM07475.1"/>
    <property type="molecule type" value="Genomic_DNA"/>
</dbReference>
<evidence type="ECO:0000313" key="10">
    <source>
        <dbReference type="Proteomes" id="UP000007382"/>
    </source>
</evidence>
<dbReference type="PROSITE" id="PS51740">
    <property type="entry name" value="SPOVT_ABRB"/>
    <property type="match status" value="2"/>
</dbReference>
<evidence type="ECO:0000256" key="2">
    <source>
        <dbReference type="ARBA" id="ARBA00022490"/>
    </source>
</evidence>
<comment type="similarity">
    <text evidence="7">Belongs to the MraZ family.</text>
</comment>
<evidence type="ECO:0000256" key="3">
    <source>
        <dbReference type="ARBA" id="ARBA00022737"/>
    </source>
</evidence>
<keyword evidence="2 7" id="KW-0963">Cytoplasm</keyword>
<dbReference type="OrthoDB" id="9807753at2"/>
<dbReference type="HAMAP" id="MF_01008">
    <property type="entry name" value="MraZ"/>
    <property type="match status" value="1"/>
</dbReference>
<gene>
    <name evidence="7" type="primary">mraZ</name>
    <name evidence="9" type="ordered locus">LFE_1796</name>
</gene>
<reference evidence="9 10" key="1">
    <citation type="journal article" date="2012" name="J. Bacteriol.">
        <title>Complete Genome Sequence of Leptospirillum ferrooxidans Strain C2-3, Isolated from a Fresh Volcanic Ash Deposit on the Island of Miyake, Japan.</title>
        <authorList>
            <person name="Fujimura R."/>
            <person name="Sato Y."/>
            <person name="Nishizawa T."/>
            <person name="Oshima K."/>
            <person name="Kim S.-W."/>
            <person name="Hattori M."/>
            <person name="Kamijo T."/>
            <person name="Ohta H."/>
        </authorList>
    </citation>
    <scope>NUCLEOTIDE SEQUENCE [LARGE SCALE GENOMIC DNA]</scope>
    <source>
        <strain evidence="9 10">C2-3</strain>
    </source>
</reference>
<dbReference type="SUPFAM" id="SSF89447">
    <property type="entry name" value="AbrB/MazE/MraZ-like"/>
    <property type="match status" value="1"/>
</dbReference>
<comment type="subcellular location">
    <subcellularLocation>
        <location evidence="7">Cytoplasm</location>
        <location evidence="7">Nucleoid</location>
    </subcellularLocation>
</comment>
<dbReference type="Proteomes" id="UP000007382">
    <property type="component" value="Chromosome"/>
</dbReference>
<evidence type="ECO:0000256" key="1">
    <source>
        <dbReference type="ARBA" id="ARBA00013860"/>
    </source>
</evidence>
<evidence type="ECO:0000259" key="8">
    <source>
        <dbReference type="PROSITE" id="PS51740"/>
    </source>
</evidence>
<evidence type="ECO:0000256" key="6">
    <source>
        <dbReference type="ARBA" id="ARBA00023163"/>
    </source>
</evidence>
<evidence type="ECO:0000256" key="4">
    <source>
        <dbReference type="ARBA" id="ARBA00023015"/>
    </source>
</evidence>
<dbReference type="InterPro" id="IPR037914">
    <property type="entry name" value="SpoVT-AbrB_sf"/>
</dbReference>
<dbReference type="GO" id="GO:2000143">
    <property type="term" value="P:negative regulation of DNA-templated transcription initiation"/>
    <property type="evidence" value="ECO:0007669"/>
    <property type="project" value="TreeGrafter"/>
</dbReference>
<dbReference type="PANTHER" id="PTHR34701:SF1">
    <property type="entry name" value="TRANSCRIPTIONAL REGULATOR MRAZ"/>
    <property type="match status" value="1"/>
</dbReference>
<dbReference type="STRING" id="1162668.LFE_1796"/>
<dbReference type="InterPro" id="IPR035642">
    <property type="entry name" value="MraZ_N"/>
</dbReference>
<dbReference type="InterPro" id="IPR038619">
    <property type="entry name" value="MraZ_sf"/>
</dbReference>
<dbReference type="PATRIC" id="fig|1162668.3.peg.2131"/>
<dbReference type="RefSeq" id="WP_014449959.1">
    <property type="nucleotide sequence ID" value="NC_017094.1"/>
</dbReference>
<dbReference type="InterPro" id="IPR007159">
    <property type="entry name" value="SpoVT-AbrB_dom"/>
</dbReference>
<dbReference type="CDD" id="cd16320">
    <property type="entry name" value="MraZ_N"/>
    <property type="match status" value="1"/>
</dbReference>
<dbReference type="PANTHER" id="PTHR34701">
    <property type="entry name" value="TRANSCRIPTIONAL REGULATOR MRAZ"/>
    <property type="match status" value="1"/>
</dbReference>
<evidence type="ECO:0000256" key="7">
    <source>
        <dbReference type="HAMAP-Rule" id="MF_01008"/>
    </source>
</evidence>
<dbReference type="Pfam" id="PF02381">
    <property type="entry name" value="MraZ"/>
    <property type="match status" value="2"/>
</dbReference>
<dbReference type="GO" id="GO:0003700">
    <property type="term" value="F:DNA-binding transcription factor activity"/>
    <property type="evidence" value="ECO:0007669"/>
    <property type="project" value="UniProtKB-UniRule"/>
</dbReference>
<dbReference type="HOGENOM" id="CLU_107907_0_5_0"/>
<evidence type="ECO:0000256" key="5">
    <source>
        <dbReference type="ARBA" id="ARBA00023125"/>
    </source>
</evidence>
<feature type="domain" description="SpoVT-AbrB" evidence="8">
    <location>
        <begin position="83"/>
        <end position="126"/>
    </location>
</feature>
<comment type="subunit">
    <text evidence="7">Forms oligomers.</text>
</comment>
<dbReference type="GO" id="GO:0000976">
    <property type="term" value="F:transcription cis-regulatory region binding"/>
    <property type="evidence" value="ECO:0007669"/>
    <property type="project" value="TreeGrafter"/>
</dbReference>
<evidence type="ECO:0000313" key="9">
    <source>
        <dbReference type="EMBL" id="BAM07475.1"/>
    </source>
</evidence>
<proteinExistence type="inferred from homology"/>
<keyword evidence="5 7" id="KW-0238">DNA-binding</keyword>
<dbReference type="CDD" id="cd16321">
    <property type="entry name" value="MraZ_C"/>
    <property type="match status" value="1"/>
</dbReference>